<keyword evidence="1" id="KW-0732">Signal</keyword>
<keyword evidence="3" id="KW-1185">Reference proteome</keyword>
<dbReference type="AlphaFoldDB" id="A0A1W1UQ65"/>
<evidence type="ECO:0000256" key="1">
    <source>
        <dbReference type="SAM" id="SignalP"/>
    </source>
</evidence>
<proteinExistence type="predicted"/>
<dbReference type="Proteomes" id="UP000192582">
    <property type="component" value="Unassembled WGS sequence"/>
</dbReference>
<gene>
    <name evidence="2" type="ORF">SAMN00790413_04322</name>
</gene>
<dbReference type="EMBL" id="FWWU01000006">
    <property type="protein sequence ID" value="SMB83237.1"/>
    <property type="molecule type" value="Genomic_DNA"/>
</dbReference>
<reference evidence="2 3" key="1">
    <citation type="submission" date="2017-04" db="EMBL/GenBank/DDBJ databases">
        <authorList>
            <person name="Afonso C.L."/>
            <person name="Miller P.J."/>
            <person name="Scott M.A."/>
            <person name="Spackman E."/>
            <person name="Goraichik I."/>
            <person name="Dimitrov K.M."/>
            <person name="Suarez D.L."/>
            <person name="Swayne D.E."/>
        </authorList>
    </citation>
    <scope>NUCLEOTIDE SEQUENCE [LARGE SCALE GENOMIC DNA]</scope>
    <source>
        <strain evidence="2 3">KR-140</strain>
    </source>
</reference>
<name>A0A1W1UQ65_9DEIO</name>
<evidence type="ECO:0000313" key="3">
    <source>
        <dbReference type="Proteomes" id="UP000192582"/>
    </source>
</evidence>
<evidence type="ECO:0008006" key="4">
    <source>
        <dbReference type="Google" id="ProtNLM"/>
    </source>
</evidence>
<feature type="chain" id="PRO_5012167349" description="Lipoprotein" evidence="1">
    <location>
        <begin position="20"/>
        <end position="208"/>
    </location>
</feature>
<dbReference type="RefSeq" id="WP_084046415.1">
    <property type="nucleotide sequence ID" value="NZ_FWWU01000006.1"/>
</dbReference>
<protein>
    <recommendedName>
        <fullName evidence="4">Lipoprotein</fullName>
    </recommendedName>
</protein>
<sequence>MKKAVQALGMGVLGSLLLAGCGSLVGGAIPPQTVDNAAGLNGVEITSEELITEQAIGGGINFTKEFNNTPVEIPLGIKPNDVSLTLSIKQVRRSGNCTPPNTVALQVRALRVELSEVGSAAKATASFGDFTLNLQKANDDTYTVQSMQPADLKVSMDNGLLTFNVVTAGTQPNSAKVTGRLYIASNELRGCRLGLVVDSAKATFSSFR</sequence>
<dbReference type="PROSITE" id="PS51257">
    <property type="entry name" value="PROKAR_LIPOPROTEIN"/>
    <property type="match status" value="1"/>
</dbReference>
<feature type="signal peptide" evidence="1">
    <location>
        <begin position="1"/>
        <end position="19"/>
    </location>
</feature>
<organism evidence="2 3">
    <name type="scientific">Deinococcus hopiensis KR-140</name>
    <dbReference type="NCBI Taxonomy" id="695939"/>
    <lineage>
        <taxon>Bacteria</taxon>
        <taxon>Thermotogati</taxon>
        <taxon>Deinococcota</taxon>
        <taxon>Deinococci</taxon>
        <taxon>Deinococcales</taxon>
        <taxon>Deinococcaceae</taxon>
        <taxon>Deinococcus</taxon>
    </lineage>
</organism>
<accession>A0A1W1UQ65</accession>
<evidence type="ECO:0000313" key="2">
    <source>
        <dbReference type="EMBL" id="SMB83237.1"/>
    </source>
</evidence>